<dbReference type="InterPro" id="IPR002594">
    <property type="entry name" value="GH12"/>
</dbReference>
<proteinExistence type="inferred from homology"/>
<dbReference type="GeneID" id="19972071"/>
<keyword evidence="6" id="KW-0326">Glycosidase</keyword>
<keyword evidence="6" id="KW-0119">Carbohydrate metabolism</keyword>
<dbReference type="EC" id="3.2.1.151" evidence="3"/>
<reference evidence="7 8" key="1">
    <citation type="submission" date="2013-03" db="EMBL/GenBank/DDBJ databases">
        <title>The Genome Sequence of Phialophora europaea CBS 101466.</title>
        <authorList>
            <consortium name="The Broad Institute Genomics Platform"/>
            <person name="Cuomo C."/>
            <person name="de Hoog S."/>
            <person name="Gorbushina A."/>
            <person name="Walker B."/>
            <person name="Young S.K."/>
            <person name="Zeng Q."/>
            <person name="Gargeya S."/>
            <person name="Fitzgerald M."/>
            <person name="Haas B."/>
            <person name="Abouelleil A."/>
            <person name="Allen A.W."/>
            <person name="Alvarado L."/>
            <person name="Arachchi H.M."/>
            <person name="Berlin A.M."/>
            <person name="Chapman S.B."/>
            <person name="Gainer-Dewar J."/>
            <person name="Goldberg J."/>
            <person name="Griggs A."/>
            <person name="Gujja S."/>
            <person name="Hansen M."/>
            <person name="Howarth C."/>
            <person name="Imamovic A."/>
            <person name="Ireland A."/>
            <person name="Larimer J."/>
            <person name="McCowan C."/>
            <person name="Murphy C."/>
            <person name="Pearson M."/>
            <person name="Poon T.W."/>
            <person name="Priest M."/>
            <person name="Roberts A."/>
            <person name="Saif S."/>
            <person name="Shea T."/>
            <person name="Sisk P."/>
            <person name="Sykes S."/>
            <person name="Wortman J."/>
            <person name="Nusbaum C."/>
            <person name="Birren B."/>
        </authorList>
    </citation>
    <scope>NUCLEOTIDE SEQUENCE [LARGE SCALE GENOMIC DNA]</scope>
    <source>
        <strain evidence="7 8">CBS 101466</strain>
    </source>
</reference>
<dbReference type="GO" id="GO:0008810">
    <property type="term" value="F:cellulase activity"/>
    <property type="evidence" value="ECO:0007669"/>
    <property type="project" value="InterPro"/>
</dbReference>
<accession>W2RVW8</accession>
<evidence type="ECO:0000256" key="3">
    <source>
        <dbReference type="ARBA" id="ARBA00038882"/>
    </source>
</evidence>
<comment type="similarity">
    <text evidence="1 6">Belongs to the glycosyl hydrolase 12 (cellulase H) family.</text>
</comment>
<protein>
    <recommendedName>
        <fullName evidence="3">xyloglucan-specific endo-beta-1,4-glucanase</fullName>
        <ecNumber evidence="3">3.2.1.151</ecNumber>
    </recommendedName>
    <alternativeName>
        <fullName evidence="4">Xyloglucanase A</fullName>
    </alternativeName>
    <alternativeName>
        <fullName evidence="5">Xyloglucanendohydrolase A</fullName>
    </alternativeName>
</protein>
<dbReference type="HOGENOM" id="CLU_073364_0_0_1"/>
<dbReference type="InParanoid" id="W2RVW8"/>
<dbReference type="AlphaFoldDB" id="W2RVW8"/>
<dbReference type="GO" id="GO:0033946">
    <property type="term" value="F:xyloglucan-specific endo-beta-1,4-glucanase activity"/>
    <property type="evidence" value="ECO:0007669"/>
    <property type="project" value="UniProtKB-EC"/>
</dbReference>
<keyword evidence="8" id="KW-1185">Reference proteome</keyword>
<organism evidence="7 8">
    <name type="scientific">Cyphellophora europaea (strain CBS 101466)</name>
    <name type="common">Phialophora europaea</name>
    <dbReference type="NCBI Taxonomy" id="1220924"/>
    <lineage>
        <taxon>Eukaryota</taxon>
        <taxon>Fungi</taxon>
        <taxon>Dikarya</taxon>
        <taxon>Ascomycota</taxon>
        <taxon>Pezizomycotina</taxon>
        <taxon>Eurotiomycetes</taxon>
        <taxon>Chaetothyriomycetidae</taxon>
        <taxon>Chaetothyriales</taxon>
        <taxon>Cyphellophoraceae</taxon>
        <taxon>Cyphellophora</taxon>
    </lineage>
</organism>
<dbReference type="RefSeq" id="XP_008717298.1">
    <property type="nucleotide sequence ID" value="XM_008719076.1"/>
</dbReference>
<dbReference type="VEuPathDB" id="FungiDB:HMPREF1541_04732"/>
<name>W2RVW8_CYPE1</name>
<dbReference type="EMBL" id="KB822720">
    <property type="protein sequence ID" value="ETN40455.1"/>
    <property type="molecule type" value="Genomic_DNA"/>
</dbReference>
<keyword evidence="6" id="KW-0624">Polysaccharide degradation</keyword>
<evidence type="ECO:0000256" key="1">
    <source>
        <dbReference type="ARBA" id="ARBA00005519"/>
    </source>
</evidence>
<comment type="catalytic activity">
    <reaction evidence="2">
        <text>xyloglucan + H2O = xyloglucan oligosaccharides.</text>
        <dbReference type="EC" id="3.2.1.151"/>
    </reaction>
</comment>
<dbReference type="InterPro" id="IPR013320">
    <property type="entry name" value="ConA-like_dom_sf"/>
</dbReference>
<dbReference type="InterPro" id="IPR013319">
    <property type="entry name" value="GH11/12"/>
</dbReference>
<sequence length="337" mass="35880">MVLGTILSGCLFILPAAVTTGVLVGWDAVRSGSNQKPLFTVPPGGGAGGGPGMNPGNNRGDKIETDIYCDKTVGIYPYVSKDHQQYTLNPNQWGWDEGDPGALCMSVTTYQNGSYPSKTIAPKWSVTWQYPQGPPTQPVHAFPNIKLNADDETEIPLKISDVGQIAVDVEWYYGTGNGDPTTVDIAALTNVNAATNVAIDMFLDTNEKSSTDPEKAEFEVMVWLAAFGSATEPIGLAEGSKASEVINGVTFNLYYGKNGLGQTVLTWMVPAGTIANNFNGDLSPLVKYDFSTLTLPADIPYPKPNAWLGYIGLGSEALSATQNVTLSVPKLSMEITA</sequence>
<dbReference type="STRING" id="1220924.W2RVW8"/>
<dbReference type="Gene3D" id="2.60.120.180">
    <property type="match status" value="1"/>
</dbReference>
<dbReference type="OrthoDB" id="89349at2759"/>
<gene>
    <name evidence="7" type="ORF">HMPREF1541_04732</name>
</gene>
<evidence type="ECO:0000256" key="6">
    <source>
        <dbReference type="RuleBase" id="RU361163"/>
    </source>
</evidence>
<evidence type="ECO:0000256" key="4">
    <source>
        <dbReference type="ARBA" id="ARBA00041304"/>
    </source>
</evidence>
<evidence type="ECO:0000256" key="5">
    <source>
        <dbReference type="ARBA" id="ARBA00043018"/>
    </source>
</evidence>
<evidence type="ECO:0000313" key="7">
    <source>
        <dbReference type="EMBL" id="ETN40455.1"/>
    </source>
</evidence>
<dbReference type="GO" id="GO:0000272">
    <property type="term" value="P:polysaccharide catabolic process"/>
    <property type="evidence" value="ECO:0007669"/>
    <property type="project" value="UniProtKB-KW"/>
</dbReference>
<dbReference type="PANTHER" id="PTHR34002">
    <property type="entry name" value="BLR1656 PROTEIN"/>
    <property type="match status" value="1"/>
</dbReference>
<evidence type="ECO:0000313" key="8">
    <source>
        <dbReference type="Proteomes" id="UP000030752"/>
    </source>
</evidence>
<dbReference type="SUPFAM" id="SSF49899">
    <property type="entry name" value="Concanavalin A-like lectins/glucanases"/>
    <property type="match status" value="1"/>
</dbReference>
<dbReference type="eggNOG" id="ENOG502SH4Y">
    <property type="taxonomic scope" value="Eukaryota"/>
</dbReference>
<keyword evidence="6" id="KW-0378">Hydrolase</keyword>
<dbReference type="Pfam" id="PF01670">
    <property type="entry name" value="Glyco_hydro_12"/>
    <property type="match status" value="1"/>
</dbReference>
<evidence type="ECO:0000256" key="2">
    <source>
        <dbReference type="ARBA" id="ARBA00037012"/>
    </source>
</evidence>
<dbReference type="Proteomes" id="UP000030752">
    <property type="component" value="Unassembled WGS sequence"/>
</dbReference>
<dbReference type="PANTHER" id="PTHR34002:SF9">
    <property type="entry name" value="XYLOGLUCAN-SPECIFIC ENDO-BETA-1,4-GLUCANASE A"/>
    <property type="match status" value="1"/>
</dbReference>